<comment type="subcellular location">
    <subcellularLocation>
        <location evidence="1">Membrane</location>
        <topology evidence="1">Multi-pass membrane protein</topology>
    </subcellularLocation>
</comment>
<dbReference type="InterPro" id="IPR050524">
    <property type="entry name" value="APC_YAT"/>
</dbReference>
<proteinExistence type="predicted"/>
<feature type="transmembrane region" description="Helical" evidence="7">
    <location>
        <begin position="128"/>
        <end position="146"/>
    </location>
</feature>
<dbReference type="Pfam" id="PF00324">
    <property type="entry name" value="AA_permease"/>
    <property type="match status" value="1"/>
</dbReference>
<name>A0A9X6RPZ8_HYPEX</name>
<gene>
    <name evidence="9" type="ORF">BV898_19817</name>
</gene>
<keyword evidence="10" id="KW-1185">Reference proteome</keyword>
<dbReference type="InterPro" id="IPR004841">
    <property type="entry name" value="AA-permease/SLC12A_dom"/>
</dbReference>
<protein>
    <submittedName>
        <fullName evidence="9">General amino-acid permease GAP1</fullName>
    </submittedName>
</protein>
<sequence>MSDYNADCCGEIRSGLSLLEEQSAVGANGEASSLFSMVKITCRDMSLHIRGVASAWQGGDPRRGFCAVFVTAAFAFGGAEMVGLAAAESAEPRKTLPKATKQVFWRITLFYLVTLLLIGFIVPYTDPRLLGASATANVTASPFVIAIDNAGIKILPSIFNGVILVSVLSVGNSAVYGASRTLCALAQQGQAPQILG</sequence>
<evidence type="ECO:0000256" key="2">
    <source>
        <dbReference type="ARBA" id="ARBA00022448"/>
    </source>
</evidence>
<feature type="transmembrane region" description="Helical" evidence="7">
    <location>
        <begin position="158"/>
        <end position="178"/>
    </location>
</feature>
<accession>A0A9X6RPZ8</accession>
<evidence type="ECO:0000313" key="9">
    <source>
        <dbReference type="EMBL" id="OWA55430.1"/>
    </source>
</evidence>
<dbReference type="GO" id="GO:0015171">
    <property type="term" value="F:amino acid transmembrane transporter activity"/>
    <property type="evidence" value="ECO:0007669"/>
    <property type="project" value="TreeGrafter"/>
</dbReference>
<feature type="domain" description="Amino acid permease/ SLC12A" evidence="8">
    <location>
        <begin position="63"/>
        <end position="195"/>
    </location>
</feature>
<dbReference type="GO" id="GO:0016020">
    <property type="term" value="C:membrane"/>
    <property type="evidence" value="ECO:0007669"/>
    <property type="project" value="UniProtKB-SubCell"/>
</dbReference>
<evidence type="ECO:0000256" key="6">
    <source>
        <dbReference type="ARBA" id="ARBA00023136"/>
    </source>
</evidence>
<organism evidence="9 10">
    <name type="scientific">Hypsibius exemplaris</name>
    <name type="common">Freshwater tardigrade</name>
    <dbReference type="NCBI Taxonomy" id="2072580"/>
    <lineage>
        <taxon>Eukaryota</taxon>
        <taxon>Metazoa</taxon>
        <taxon>Ecdysozoa</taxon>
        <taxon>Tardigrada</taxon>
        <taxon>Eutardigrada</taxon>
        <taxon>Parachela</taxon>
        <taxon>Hypsibioidea</taxon>
        <taxon>Hypsibiidae</taxon>
        <taxon>Hypsibius</taxon>
    </lineage>
</organism>
<evidence type="ECO:0000256" key="4">
    <source>
        <dbReference type="ARBA" id="ARBA00022970"/>
    </source>
</evidence>
<comment type="caution">
    <text evidence="9">The sequence shown here is derived from an EMBL/GenBank/DDBJ whole genome shotgun (WGS) entry which is preliminary data.</text>
</comment>
<dbReference type="PANTHER" id="PTHR43341">
    <property type="entry name" value="AMINO ACID PERMEASE"/>
    <property type="match status" value="1"/>
</dbReference>
<dbReference type="Gene3D" id="1.20.1740.10">
    <property type="entry name" value="Amino acid/polyamine transporter I"/>
    <property type="match status" value="1"/>
</dbReference>
<reference evidence="10" key="1">
    <citation type="submission" date="2017-01" db="EMBL/GenBank/DDBJ databases">
        <title>Comparative genomics of anhydrobiosis in the tardigrade Hypsibius dujardini.</title>
        <authorList>
            <person name="Yoshida Y."/>
            <person name="Koutsovoulos G."/>
            <person name="Laetsch D."/>
            <person name="Stevens L."/>
            <person name="Kumar S."/>
            <person name="Horikawa D."/>
            <person name="Ishino K."/>
            <person name="Komine S."/>
            <person name="Tomita M."/>
            <person name="Blaxter M."/>
            <person name="Arakawa K."/>
        </authorList>
    </citation>
    <scope>NUCLEOTIDE SEQUENCE [LARGE SCALE GENOMIC DNA]</scope>
    <source>
        <strain evidence="10">Z151</strain>
    </source>
</reference>
<dbReference type="OrthoDB" id="3900342at2759"/>
<evidence type="ECO:0000256" key="1">
    <source>
        <dbReference type="ARBA" id="ARBA00004141"/>
    </source>
</evidence>
<evidence type="ECO:0000256" key="7">
    <source>
        <dbReference type="SAM" id="Phobius"/>
    </source>
</evidence>
<evidence type="ECO:0000256" key="5">
    <source>
        <dbReference type="ARBA" id="ARBA00022989"/>
    </source>
</evidence>
<keyword evidence="6 7" id="KW-0472">Membrane</keyword>
<keyword evidence="3 7" id="KW-0812">Transmembrane</keyword>
<dbReference type="AlphaFoldDB" id="A0A9X6RPZ8"/>
<dbReference type="PANTHER" id="PTHR43341:SF1">
    <property type="entry name" value="GENERAL AMINO-ACID PERMEASE GAP1"/>
    <property type="match status" value="1"/>
</dbReference>
<dbReference type="Proteomes" id="UP000192578">
    <property type="component" value="Unassembled WGS sequence"/>
</dbReference>
<keyword evidence="2" id="KW-0813">Transport</keyword>
<keyword evidence="4" id="KW-0029">Amino-acid transport</keyword>
<dbReference type="EMBL" id="MTYJ01000778">
    <property type="protein sequence ID" value="OWA55430.1"/>
    <property type="molecule type" value="Genomic_DNA"/>
</dbReference>
<keyword evidence="5 7" id="KW-1133">Transmembrane helix</keyword>
<evidence type="ECO:0000313" key="10">
    <source>
        <dbReference type="Proteomes" id="UP000192578"/>
    </source>
</evidence>
<evidence type="ECO:0000256" key="3">
    <source>
        <dbReference type="ARBA" id="ARBA00022692"/>
    </source>
</evidence>
<evidence type="ECO:0000259" key="8">
    <source>
        <dbReference type="Pfam" id="PF00324"/>
    </source>
</evidence>
<feature type="transmembrane region" description="Helical" evidence="7">
    <location>
        <begin position="103"/>
        <end position="122"/>
    </location>
</feature>